<dbReference type="InterPro" id="IPR011993">
    <property type="entry name" value="PH-like_dom_sf"/>
</dbReference>
<dbReference type="PANTHER" id="PTHR12673:SF159">
    <property type="entry name" value="LD03170P"/>
    <property type="match status" value="1"/>
</dbReference>
<dbReference type="GO" id="GO:0005737">
    <property type="term" value="C:cytoplasm"/>
    <property type="evidence" value="ECO:0007669"/>
    <property type="project" value="TreeGrafter"/>
</dbReference>
<dbReference type="InterPro" id="IPR035899">
    <property type="entry name" value="DBL_dom_sf"/>
</dbReference>
<feature type="domain" description="DH" evidence="3">
    <location>
        <begin position="67"/>
        <end position="243"/>
    </location>
</feature>
<dbReference type="Gene3D" id="1.20.900.10">
    <property type="entry name" value="Dbl homology (DH) domain"/>
    <property type="match status" value="1"/>
</dbReference>
<gene>
    <name evidence="4" type="ORF">Zmor_005161</name>
</gene>
<evidence type="ECO:0000256" key="1">
    <source>
        <dbReference type="SAM" id="Coils"/>
    </source>
</evidence>
<keyword evidence="1" id="KW-0175">Coiled coil</keyword>
<keyword evidence="5" id="KW-1185">Reference proteome</keyword>
<dbReference type="EMBL" id="JALNTZ010000002">
    <property type="protein sequence ID" value="KAJ3660725.1"/>
    <property type="molecule type" value="Genomic_DNA"/>
</dbReference>
<dbReference type="Proteomes" id="UP001168821">
    <property type="component" value="Unassembled WGS sequence"/>
</dbReference>
<name>A0AA38MKD0_9CUCU</name>
<feature type="coiled-coil region" evidence="1">
    <location>
        <begin position="45"/>
        <end position="72"/>
    </location>
</feature>
<sequence>MSEQKTPTKPCFVVLEPITPKVNSEFSAELKRAINEKNLLTTKTRKRVTAALEEIEQENQECTRKTKKEKILSEILESEENYIRQLEVIMQFFIKPTQEKELLKPADFDILFRDLTSIYNINKKLLEELHNSNNNVAKAFTKLAPFFKSYSFYASGFKRSLEFLQNCHRDNPKFEKFLESQETRPEVQSKLSALLIVPIQRVPRYKLLLTSLFNLTSPAEPDYNSLLDSLKKVENAADHINKIIKDHEHMQRLIELQRCLQHGEPSVITPGRFLIKEGPLSRLINKSSHSQRMHVVLMNDIIMFCKMKKDELKLNSLKCCGIYPLSKCKVKTVHDKGAFKVVCQDEEMVLYDNSYSDTIKWVDEIEAAIENLINDRKTLRKESTVRRPVKRKDVGEYNEVGLSPGTKLRKRKTAFVEQNDVSRPVMLAKRRPLRTTFSLPNSAENGNCTPSFLITLKPPEMREFKENQINERFDDFPSRQDASVSRDLFVFGQPHPDRGFSFKMNQWLCGIGSSVKKFFGFK</sequence>
<dbReference type="SUPFAM" id="SSF48065">
    <property type="entry name" value="DBL homology domain (DH-domain)"/>
    <property type="match status" value="1"/>
</dbReference>
<comment type="caution">
    <text evidence="4">The sequence shown here is derived from an EMBL/GenBank/DDBJ whole genome shotgun (WGS) entry which is preliminary data.</text>
</comment>
<dbReference type="GO" id="GO:0005085">
    <property type="term" value="F:guanyl-nucleotide exchange factor activity"/>
    <property type="evidence" value="ECO:0007669"/>
    <property type="project" value="InterPro"/>
</dbReference>
<dbReference type="Pfam" id="PF00621">
    <property type="entry name" value="RhoGEF"/>
    <property type="match status" value="1"/>
</dbReference>
<dbReference type="SMART" id="SM00233">
    <property type="entry name" value="PH"/>
    <property type="match status" value="1"/>
</dbReference>
<evidence type="ECO:0000313" key="5">
    <source>
        <dbReference type="Proteomes" id="UP001168821"/>
    </source>
</evidence>
<proteinExistence type="predicted"/>
<dbReference type="PROSITE" id="PS50010">
    <property type="entry name" value="DH_2"/>
    <property type="match status" value="1"/>
</dbReference>
<dbReference type="Pfam" id="PF00169">
    <property type="entry name" value="PH"/>
    <property type="match status" value="1"/>
</dbReference>
<feature type="domain" description="PH" evidence="2">
    <location>
        <begin position="273"/>
        <end position="370"/>
    </location>
</feature>
<evidence type="ECO:0000259" key="2">
    <source>
        <dbReference type="PROSITE" id="PS50003"/>
    </source>
</evidence>
<dbReference type="SMART" id="SM00325">
    <property type="entry name" value="RhoGEF"/>
    <property type="match status" value="1"/>
</dbReference>
<dbReference type="Gene3D" id="2.30.29.30">
    <property type="entry name" value="Pleckstrin-homology domain (PH domain)/Phosphotyrosine-binding domain (PTB)"/>
    <property type="match status" value="1"/>
</dbReference>
<dbReference type="AlphaFoldDB" id="A0AA38MKD0"/>
<protein>
    <submittedName>
        <fullName evidence="4">Uncharacterized protein</fullName>
    </submittedName>
</protein>
<accession>A0AA38MKD0</accession>
<dbReference type="InterPro" id="IPR001849">
    <property type="entry name" value="PH_domain"/>
</dbReference>
<reference evidence="4" key="1">
    <citation type="journal article" date="2023" name="G3 (Bethesda)">
        <title>Whole genome assemblies of Zophobas morio and Tenebrio molitor.</title>
        <authorList>
            <person name="Kaur S."/>
            <person name="Stinson S.A."/>
            <person name="diCenzo G.C."/>
        </authorList>
    </citation>
    <scope>NUCLEOTIDE SEQUENCE</scope>
    <source>
        <strain evidence="4">QUZm001</strain>
    </source>
</reference>
<dbReference type="InterPro" id="IPR051092">
    <property type="entry name" value="FYVE_RhoGEF_PH"/>
</dbReference>
<evidence type="ECO:0000313" key="4">
    <source>
        <dbReference type="EMBL" id="KAJ3660725.1"/>
    </source>
</evidence>
<dbReference type="PROSITE" id="PS50003">
    <property type="entry name" value="PH_DOMAIN"/>
    <property type="match status" value="1"/>
</dbReference>
<organism evidence="4 5">
    <name type="scientific">Zophobas morio</name>
    <dbReference type="NCBI Taxonomy" id="2755281"/>
    <lineage>
        <taxon>Eukaryota</taxon>
        <taxon>Metazoa</taxon>
        <taxon>Ecdysozoa</taxon>
        <taxon>Arthropoda</taxon>
        <taxon>Hexapoda</taxon>
        <taxon>Insecta</taxon>
        <taxon>Pterygota</taxon>
        <taxon>Neoptera</taxon>
        <taxon>Endopterygota</taxon>
        <taxon>Coleoptera</taxon>
        <taxon>Polyphaga</taxon>
        <taxon>Cucujiformia</taxon>
        <taxon>Tenebrionidae</taxon>
        <taxon>Zophobas</taxon>
    </lineage>
</organism>
<dbReference type="CDD" id="cd00160">
    <property type="entry name" value="RhoGEF"/>
    <property type="match status" value="1"/>
</dbReference>
<evidence type="ECO:0000259" key="3">
    <source>
        <dbReference type="PROSITE" id="PS50010"/>
    </source>
</evidence>
<dbReference type="PANTHER" id="PTHR12673">
    <property type="entry name" value="FACIOGENITAL DYSPLASIA PROTEIN"/>
    <property type="match status" value="1"/>
</dbReference>
<dbReference type="InterPro" id="IPR000219">
    <property type="entry name" value="DH_dom"/>
</dbReference>
<dbReference type="SUPFAM" id="SSF50729">
    <property type="entry name" value="PH domain-like"/>
    <property type="match status" value="1"/>
</dbReference>